<comment type="caution">
    <text evidence="1">The sequence shown here is derived from an EMBL/GenBank/DDBJ whole genome shotgun (WGS) entry which is preliminary data.</text>
</comment>
<organism evidence="1 2">
    <name type="scientific">Nocardia halotolerans</name>
    <dbReference type="NCBI Taxonomy" id="1755878"/>
    <lineage>
        <taxon>Bacteria</taxon>
        <taxon>Bacillati</taxon>
        <taxon>Actinomycetota</taxon>
        <taxon>Actinomycetes</taxon>
        <taxon>Mycobacteriales</taxon>
        <taxon>Nocardiaceae</taxon>
        <taxon>Nocardia</taxon>
    </lineage>
</organism>
<name>A0ABV8VMX2_9NOCA</name>
<sequence>MPIRAAAPALAGGGGTSADATVREFSTRQPDRQADDPRSESFWGTLVVEIQHFACRHLA</sequence>
<dbReference type="RefSeq" id="WP_378567321.1">
    <property type="nucleotide sequence ID" value="NZ_JBHSDL010000030.1"/>
</dbReference>
<dbReference type="EMBL" id="JBHSDL010000030">
    <property type="protein sequence ID" value="MFC4377146.1"/>
    <property type="molecule type" value="Genomic_DNA"/>
</dbReference>
<reference evidence="2" key="1">
    <citation type="journal article" date="2019" name="Int. J. Syst. Evol. Microbiol.">
        <title>The Global Catalogue of Microorganisms (GCM) 10K type strain sequencing project: providing services to taxonomists for standard genome sequencing and annotation.</title>
        <authorList>
            <consortium name="The Broad Institute Genomics Platform"/>
            <consortium name="The Broad Institute Genome Sequencing Center for Infectious Disease"/>
            <person name="Wu L."/>
            <person name="Ma J."/>
        </authorList>
    </citation>
    <scope>NUCLEOTIDE SEQUENCE [LARGE SCALE GENOMIC DNA]</scope>
    <source>
        <strain evidence="2">IBRC-M 10490</strain>
    </source>
</reference>
<protein>
    <submittedName>
        <fullName evidence="1">Uncharacterized protein</fullName>
    </submittedName>
</protein>
<accession>A0ABV8VMX2</accession>
<proteinExistence type="predicted"/>
<evidence type="ECO:0000313" key="1">
    <source>
        <dbReference type="EMBL" id="MFC4377146.1"/>
    </source>
</evidence>
<gene>
    <name evidence="1" type="ORF">ACFO5K_23970</name>
</gene>
<evidence type="ECO:0000313" key="2">
    <source>
        <dbReference type="Proteomes" id="UP001595844"/>
    </source>
</evidence>
<dbReference type="Proteomes" id="UP001595844">
    <property type="component" value="Unassembled WGS sequence"/>
</dbReference>
<keyword evidence="2" id="KW-1185">Reference proteome</keyword>